<comment type="function">
    <text evidence="8">Required for box C/D snoRNAs accumulation involved in snoRNA processing, snoRNA transport to the nucleolus and ribosome biogenesis.</text>
</comment>
<dbReference type="Gene3D" id="3.30.60.190">
    <property type="match status" value="1"/>
</dbReference>
<dbReference type="CDD" id="cd23023">
    <property type="entry name" value="zf-HIT_BCD1"/>
    <property type="match status" value="1"/>
</dbReference>
<keyword evidence="3" id="KW-0597">Phosphoprotein</keyword>
<evidence type="ECO:0000256" key="14">
    <source>
        <dbReference type="SAM" id="MobiDB-lite"/>
    </source>
</evidence>
<dbReference type="Proteomes" id="UP000078561">
    <property type="component" value="Unassembled WGS sequence"/>
</dbReference>
<feature type="compositionally biased region" description="Basic and acidic residues" evidence="14">
    <location>
        <begin position="280"/>
        <end position="292"/>
    </location>
</feature>
<dbReference type="FunFam" id="3.30.60.190:FF:000001">
    <property type="entry name" value="box C/D snoRNA protein 1"/>
    <property type="match status" value="1"/>
</dbReference>
<evidence type="ECO:0000256" key="10">
    <source>
        <dbReference type="ARBA" id="ARBA00061949"/>
    </source>
</evidence>
<dbReference type="GO" id="GO:0008270">
    <property type="term" value="F:zinc ion binding"/>
    <property type="evidence" value="ECO:0007669"/>
    <property type="project" value="UniProtKB-UniRule"/>
</dbReference>
<dbReference type="Pfam" id="PF04438">
    <property type="entry name" value="zf-HIT"/>
    <property type="match status" value="1"/>
</dbReference>
<protein>
    <recommendedName>
        <fullName evidence="11">Box C/D snoRNA protein 1</fullName>
    </recommendedName>
    <alternativeName>
        <fullName evidence="12">Zinc finger HIT domain-containing protein 6</fullName>
    </alternativeName>
</protein>
<dbReference type="OMA" id="YWRVEWL"/>
<dbReference type="InterPro" id="IPR007529">
    <property type="entry name" value="Znf_HIT"/>
</dbReference>
<keyword evidence="17" id="KW-1185">Reference proteome</keyword>
<dbReference type="PANTHER" id="PTHR13483:SF3">
    <property type="entry name" value="BOX C_D SNORNA PROTEIN 1"/>
    <property type="match status" value="1"/>
</dbReference>
<dbReference type="OrthoDB" id="272357at2759"/>
<evidence type="ECO:0000256" key="4">
    <source>
        <dbReference type="ARBA" id="ARBA00022723"/>
    </source>
</evidence>
<keyword evidence="6" id="KW-0862">Zinc</keyword>
<dbReference type="EMBL" id="LT550365">
    <property type="protein sequence ID" value="SAL95606.1"/>
    <property type="molecule type" value="Genomic_DNA"/>
</dbReference>
<evidence type="ECO:0000256" key="1">
    <source>
        <dbReference type="ARBA" id="ARBA00022499"/>
    </source>
</evidence>
<dbReference type="Pfam" id="PF25790">
    <property type="entry name" value="BCD1"/>
    <property type="match status" value="1"/>
</dbReference>
<evidence type="ECO:0000313" key="17">
    <source>
        <dbReference type="Proteomes" id="UP000078561"/>
    </source>
</evidence>
<keyword evidence="1" id="KW-1017">Isopeptide bond</keyword>
<organism evidence="16">
    <name type="scientific">Absidia glauca</name>
    <name type="common">Pin mould</name>
    <dbReference type="NCBI Taxonomy" id="4829"/>
    <lineage>
        <taxon>Eukaryota</taxon>
        <taxon>Fungi</taxon>
        <taxon>Fungi incertae sedis</taxon>
        <taxon>Mucoromycota</taxon>
        <taxon>Mucoromycotina</taxon>
        <taxon>Mucoromycetes</taxon>
        <taxon>Mucorales</taxon>
        <taxon>Cunninghamellaceae</taxon>
        <taxon>Absidia</taxon>
    </lineage>
</organism>
<evidence type="ECO:0000256" key="5">
    <source>
        <dbReference type="ARBA" id="ARBA00022771"/>
    </source>
</evidence>
<dbReference type="GO" id="GO:0005634">
    <property type="term" value="C:nucleus"/>
    <property type="evidence" value="ECO:0007669"/>
    <property type="project" value="TreeGrafter"/>
</dbReference>
<gene>
    <name evidence="16" type="primary">ABSGL_00939.1 scaffold 1010</name>
</gene>
<dbReference type="FunCoup" id="A0A168KWP4">
    <property type="interactions" value="17"/>
</dbReference>
<keyword evidence="5 13" id="KW-0863">Zinc-finger</keyword>
<dbReference type="PANTHER" id="PTHR13483">
    <property type="entry name" value="BOX C_D SNORNA PROTEIN 1-RELATED"/>
    <property type="match status" value="1"/>
</dbReference>
<keyword evidence="7" id="KW-0832">Ubl conjugation</keyword>
<dbReference type="STRING" id="4829.A0A168KWP4"/>
<proteinExistence type="inferred from homology"/>
<dbReference type="InterPro" id="IPR057721">
    <property type="entry name" value="BCD1_alpha/beta"/>
</dbReference>
<evidence type="ECO:0000256" key="2">
    <source>
        <dbReference type="ARBA" id="ARBA00022517"/>
    </source>
</evidence>
<evidence type="ECO:0000256" key="6">
    <source>
        <dbReference type="ARBA" id="ARBA00022833"/>
    </source>
</evidence>
<feature type="compositionally biased region" description="Acidic residues" evidence="14">
    <location>
        <begin position="306"/>
        <end position="329"/>
    </location>
</feature>
<dbReference type="GO" id="GO:0070761">
    <property type="term" value="C:pre-snoRNP complex"/>
    <property type="evidence" value="ECO:0007669"/>
    <property type="project" value="TreeGrafter"/>
</dbReference>
<dbReference type="GO" id="GO:0000492">
    <property type="term" value="P:box C/D snoRNP assembly"/>
    <property type="evidence" value="ECO:0007669"/>
    <property type="project" value="TreeGrafter"/>
</dbReference>
<keyword evidence="2" id="KW-0690">Ribosome biogenesis</keyword>
<feature type="domain" description="HIT-type" evidence="15">
    <location>
        <begin position="29"/>
        <end position="63"/>
    </location>
</feature>
<dbReference type="GO" id="GO:0000463">
    <property type="term" value="P:maturation of LSU-rRNA from tricistronic rRNA transcript (SSU-rRNA, 5.8S rRNA, LSU-rRNA)"/>
    <property type="evidence" value="ECO:0007669"/>
    <property type="project" value="TreeGrafter"/>
</dbReference>
<feature type="compositionally biased region" description="Basic and acidic residues" evidence="14">
    <location>
        <begin position="330"/>
        <end position="354"/>
    </location>
</feature>
<dbReference type="SUPFAM" id="SSF144232">
    <property type="entry name" value="HIT/MYND zinc finger-like"/>
    <property type="match status" value="1"/>
</dbReference>
<evidence type="ECO:0000259" key="15">
    <source>
        <dbReference type="PROSITE" id="PS51083"/>
    </source>
</evidence>
<dbReference type="AlphaFoldDB" id="A0A168KWP4"/>
<sequence length="365" mass="41269">MASSSIPIDDFATLSPPSLPSIEVDTSTCQVCHQAASKYKCPRCNVRSCSVVCVKQHKADQSCSGERSKTHYVPMKEYNESNMMSDYVYLEDVSRQSDTLTRHRIKDNKTTSPADYKLKMVVKNARGMGVLYDMLPAGMSKRKANRTNYSTKKRQLFWTMEFLFCMDDAQERVMEHSCPGNKTLQSVFENMLLSEKPFGQNSYATIRHQVRHFVDVDMKDWVVALKKEGGKRNTFINLTPHMDDTLMDCLKGERVIEYPTVYIWLKDHMDCSIQLEDKYTEQPQDSNKKGSNDSEDSGSTSSGSDSSDDSDSSDADSMSDDDDDDNELLDSDKQHSELQDGNALEHDDNQKVDGEQCDSTTTVGE</sequence>
<name>A0A168KWP4_ABSGL</name>
<evidence type="ECO:0000313" key="16">
    <source>
        <dbReference type="EMBL" id="SAL95606.1"/>
    </source>
</evidence>
<evidence type="ECO:0000256" key="8">
    <source>
        <dbReference type="ARBA" id="ARBA00049598"/>
    </source>
</evidence>
<dbReference type="InterPro" id="IPR051639">
    <property type="entry name" value="BCD1"/>
</dbReference>
<evidence type="ECO:0000256" key="12">
    <source>
        <dbReference type="ARBA" id="ARBA00077531"/>
    </source>
</evidence>
<comment type="similarity">
    <text evidence="9">Belongs to the BCD1 family.</text>
</comment>
<evidence type="ECO:0000256" key="9">
    <source>
        <dbReference type="ARBA" id="ARBA00049654"/>
    </source>
</evidence>
<dbReference type="PROSITE" id="PS51083">
    <property type="entry name" value="ZF_HIT"/>
    <property type="match status" value="1"/>
</dbReference>
<evidence type="ECO:0000256" key="7">
    <source>
        <dbReference type="ARBA" id="ARBA00022843"/>
    </source>
</evidence>
<keyword evidence="4" id="KW-0479">Metal-binding</keyword>
<reference evidence="16" key="1">
    <citation type="submission" date="2016-04" db="EMBL/GenBank/DDBJ databases">
        <authorList>
            <person name="Evans L.H."/>
            <person name="Alamgir A."/>
            <person name="Owens N."/>
            <person name="Weber N.D."/>
            <person name="Virtaneva K."/>
            <person name="Barbian K."/>
            <person name="Babar A."/>
            <person name="Rosenke K."/>
        </authorList>
    </citation>
    <scope>NUCLEOTIDE SEQUENCE [LARGE SCALE GENOMIC DNA]</scope>
    <source>
        <strain evidence="16">CBS 101.48</strain>
    </source>
</reference>
<accession>A0A168KWP4</accession>
<dbReference type="GO" id="GO:0048254">
    <property type="term" value="P:snoRNA localization"/>
    <property type="evidence" value="ECO:0007669"/>
    <property type="project" value="TreeGrafter"/>
</dbReference>
<dbReference type="InParanoid" id="A0A168KWP4"/>
<evidence type="ECO:0000256" key="13">
    <source>
        <dbReference type="PROSITE-ProRule" id="PRU00453"/>
    </source>
</evidence>
<evidence type="ECO:0000256" key="3">
    <source>
        <dbReference type="ARBA" id="ARBA00022553"/>
    </source>
</evidence>
<comment type="subunit">
    <text evidence="10">Interacts with FBL, SNU13, NOP58, NUFIP1, RUVBL1, RUVBL2 and TAF9. Interacts (via HIT-type zinc finger) with the RUVBL1/RUVBL2 complex in the presence of ADP.</text>
</comment>
<evidence type="ECO:0000256" key="11">
    <source>
        <dbReference type="ARBA" id="ARBA00068630"/>
    </source>
</evidence>
<feature type="region of interest" description="Disordered" evidence="14">
    <location>
        <begin position="280"/>
        <end position="365"/>
    </location>
</feature>